<dbReference type="Gene3D" id="3.30.450.20">
    <property type="entry name" value="PAS domain"/>
    <property type="match status" value="2"/>
</dbReference>
<dbReference type="PANTHER" id="PTHR32089">
    <property type="entry name" value="METHYL-ACCEPTING CHEMOTAXIS PROTEIN MCPB"/>
    <property type="match status" value="1"/>
</dbReference>
<dbReference type="PROSITE" id="PS50885">
    <property type="entry name" value="HAMP"/>
    <property type="match status" value="1"/>
</dbReference>
<dbReference type="AlphaFoldDB" id="A0A094LLC4"/>
<evidence type="ECO:0000256" key="10">
    <source>
        <dbReference type="SAM" id="Phobius"/>
    </source>
</evidence>
<keyword evidence="4 10" id="KW-0812">Transmembrane</keyword>
<sequence>MFSVKRSLSLQLVASIAGALAILLSVVAFFVVKNDSDDTKIRIDNDIASMIELKAEEIRGYFYAKGQIIHAIFANPSVLDWFSNYHDRGADLSQDQQYQQIVRYFHFFSEKDKDIKSVFLGSANTFEYFDLNGRYDGDPNYYTNKRPWWQEGIDKGGLYVADPAVDANDGSISATVKTVVHDKAGHFVGIGGMDILIDTIGKNLLSPIKYQGEGQAFLMTEQGKLVYFPGFNSQFAPGTDLAKVDQLSGDNQGFTELKSLMQRDETGITSVVYGGKTQRVRFVAINSDYPKVRWYLGFMLPESVFEEPVHQHLVTTSLIAIGIILLVALTVWLVMMPFRHNISSLLLAMEDIADGDGDLTRRIRLKRADELGRMSNAFNRFAEKVQGMLLETRGLADSVEAGVDETVLVCDKAFESVKAQKAEIASVATAATQMAHTSQEMAANAQRTADFADSAKHTSTEGANTVQKAATGIKSLSEQVNSAAGVIRELRSSSEQIGEVLSVIRAIAEQTNLLALNAAIEAARAGEQGRGFAVVADEVRTLASRTQESTTSIQDIIQTLQSQALQAEQVMETGVKEAEQGMALTEMVNAALADITSAIDEIQQQTIEMTTAIGQQAVVADEVACSIENVSERSDESLASSEALSTKMHQFSQLSDALAANVQRFKVS</sequence>
<dbReference type="CDD" id="cd18773">
    <property type="entry name" value="PDC1_HK_sensor"/>
    <property type="match status" value="1"/>
</dbReference>
<keyword evidence="3" id="KW-0145">Chemotaxis</keyword>
<dbReference type="Pfam" id="PF02743">
    <property type="entry name" value="dCache_1"/>
    <property type="match status" value="1"/>
</dbReference>
<dbReference type="SMART" id="SM00304">
    <property type="entry name" value="HAMP"/>
    <property type="match status" value="1"/>
</dbReference>
<accession>A0A094LLC4</accession>
<dbReference type="InterPro" id="IPR033479">
    <property type="entry name" value="dCache_1"/>
</dbReference>
<evidence type="ECO:0000256" key="9">
    <source>
        <dbReference type="PROSITE-ProRule" id="PRU00284"/>
    </source>
</evidence>
<comment type="subcellular location">
    <subcellularLocation>
        <location evidence="1">Cell membrane</location>
        <topology evidence="1">Multi-pass membrane protein</topology>
    </subcellularLocation>
</comment>
<dbReference type="Pfam" id="PF00015">
    <property type="entry name" value="MCPsignal"/>
    <property type="match status" value="1"/>
</dbReference>
<dbReference type="OrthoDB" id="5800769at2"/>
<feature type="transmembrane region" description="Helical" evidence="10">
    <location>
        <begin position="12"/>
        <end position="32"/>
    </location>
</feature>
<keyword evidence="2" id="KW-1003">Cell membrane</keyword>
<dbReference type="Gene3D" id="1.10.287.950">
    <property type="entry name" value="Methyl-accepting chemotaxis protein"/>
    <property type="match status" value="1"/>
</dbReference>
<dbReference type="InterPro" id="IPR004089">
    <property type="entry name" value="MCPsignal_dom"/>
</dbReference>
<name>A0A094LLC4_9GAMM</name>
<dbReference type="EMBL" id="JPEO01000033">
    <property type="protein sequence ID" value="KFZ35918.1"/>
    <property type="molecule type" value="Genomic_DNA"/>
</dbReference>
<protein>
    <submittedName>
        <fullName evidence="13">Chemotaxis protein</fullName>
    </submittedName>
</protein>
<evidence type="ECO:0000256" key="6">
    <source>
        <dbReference type="ARBA" id="ARBA00023136"/>
    </source>
</evidence>
<feature type="domain" description="Methyl-accepting transducer" evidence="11">
    <location>
        <begin position="395"/>
        <end position="631"/>
    </location>
</feature>
<evidence type="ECO:0000313" key="13">
    <source>
        <dbReference type="EMBL" id="KFZ35918.1"/>
    </source>
</evidence>
<dbReference type="CDD" id="cd06225">
    <property type="entry name" value="HAMP"/>
    <property type="match status" value="1"/>
</dbReference>
<dbReference type="GO" id="GO:0006935">
    <property type="term" value="P:chemotaxis"/>
    <property type="evidence" value="ECO:0007669"/>
    <property type="project" value="UniProtKB-KW"/>
</dbReference>
<evidence type="ECO:0000313" key="14">
    <source>
        <dbReference type="Proteomes" id="UP000029264"/>
    </source>
</evidence>
<dbReference type="RefSeq" id="WP_037445919.1">
    <property type="nucleotide sequence ID" value="NZ_JPEO01000033.1"/>
</dbReference>
<evidence type="ECO:0000256" key="2">
    <source>
        <dbReference type="ARBA" id="ARBA00022475"/>
    </source>
</evidence>
<feature type="transmembrane region" description="Helical" evidence="10">
    <location>
        <begin position="313"/>
        <end position="335"/>
    </location>
</feature>
<organism evidence="13 14">
    <name type="scientific">Shewanella mangrovi</name>
    <dbReference type="NCBI Taxonomy" id="1515746"/>
    <lineage>
        <taxon>Bacteria</taxon>
        <taxon>Pseudomonadati</taxon>
        <taxon>Pseudomonadota</taxon>
        <taxon>Gammaproteobacteria</taxon>
        <taxon>Alteromonadales</taxon>
        <taxon>Shewanellaceae</taxon>
        <taxon>Shewanella</taxon>
    </lineage>
</organism>
<evidence type="ECO:0000256" key="1">
    <source>
        <dbReference type="ARBA" id="ARBA00004651"/>
    </source>
</evidence>
<dbReference type="SUPFAM" id="SSF58104">
    <property type="entry name" value="Methyl-accepting chemotaxis protein (MCP) signaling domain"/>
    <property type="match status" value="1"/>
</dbReference>
<evidence type="ECO:0000259" key="11">
    <source>
        <dbReference type="PROSITE" id="PS50111"/>
    </source>
</evidence>
<keyword evidence="5 10" id="KW-1133">Transmembrane helix</keyword>
<dbReference type="Proteomes" id="UP000029264">
    <property type="component" value="Unassembled WGS sequence"/>
</dbReference>
<dbReference type="eggNOG" id="COG0840">
    <property type="taxonomic scope" value="Bacteria"/>
</dbReference>
<evidence type="ECO:0000256" key="7">
    <source>
        <dbReference type="ARBA" id="ARBA00023224"/>
    </source>
</evidence>
<gene>
    <name evidence="13" type="ORF">HR45_19340</name>
</gene>
<keyword evidence="7 9" id="KW-0807">Transducer</keyword>
<comment type="caution">
    <text evidence="13">The sequence shown here is derived from an EMBL/GenBank/DDBJ whole genome shotgun (WGS) entry which is preliminary data.</text>
</comment>
<evidence type="ECO:0000259" key="12">
    <source>
        <dbReference type="PROSITE" id="PS50885"/>
    </source>
</evidence>
<keyword evidence="14" id="KW-1185">Reference proteome</keyword>
<keyword evidence="6 10" id="KW-0472">Membrane</keyword>
<dbReference type="GO" id="GO:0007165">
    <property type="term" value="P:signal transduction"/>
    <property type="evidence" value="ECO:0007669"/>
    <property type="project" value="UniProtKB-KW"/>
</dbReference>
<evidence type="ECO:0000256" key="4">
    <source>
        <dbReference type="ARBA" id="ARBA00022692"/>
    </source>
</evidence>
<dbReference type="FunFam" id="1.10.287.950:FF:000001">
    <property type="entry name" value="Methyl-accepting chemotaxis sensory transducer"/>
    <property type="match status" value="1"/>
</dbReference>
<dbReference type="PANTHER" id="PTHR32089:SF119">
    <property type="entry name" value="METHYL-ACCEPTING CHEMOTAXIS PROTEIN CTPL"/>
    <property type="match status" value="1"/>
</dbReference>
<dbReference type="InterPro" id="IPR003660">
    <property type="entry name" value="HAMP_dom"/>
</dbReference>
<evidence type="ECO:0000256" key="8">
    <source>
        <dbReference type="ARBA" id="ARBA00029447"/>
    </source>
</evidence>
<proteinExistence type="inferred from homology"/>
<dbReference type="GO" id="GO:0005886">
    <property type="term" value="C:plasma membrane"/>
    <property type="evidence" value="ECO:0007669"/>
    <property type="project" value="UniProtKB-SubCell"/>
</dbReference>
<evidence type="ECO:0000256" key="3">
    <source>
        <dbReference type="ARBA" id="ARBA00022500"/>
    </source>
</evidence>
<dbReference type="STRING" id="1515746.HR45_19340"/>
<dbReference type="Pfam" id="PF00672">
    <property type="entry name" value="HAMP"/>
    <property type="match status" value="1"/>
</dbReference>
<dbReference type="SMART" id="SM00283">
    <property type="entry name" value="MA"/>
    <property type="match status" value="1"/>
</dbReference>
<reference evidence="13 14" key="1">
    <citation type="submission" date="2014-06" db="EMBL/GenBank/DDBJ databases">
        <title>Shewanella sp. YQH10.</title>
        <authorList>
            <person name="Liu Y."/>
            <person name="Zeng R."/>
        </authorList>
    </citation>
    <scope>NUCLEOTIDE SEQUENCE [LARGE SCALE GENOMIC DNA]</scope>
    <source>
        <strain evidence="13 14">YQH10</strain>
    </source>
</reference>
<dbReference type="CDD" id="cd11386">
    <property type="entry name" value="MCP_signal"/>
    <property type="match status" value="1"/>
</dbReference>
<evidence type="ECO:0000256" key="5">
    <source>
        <dbReference type="ARBA" id="ARBA00022989"/>
    </source>
</evidence>
<dbReference type="PROSITE" id="PS50111">
    <property type="entry name" value="CHEMOTAXIS_TRANSDUC_2"/>
    <property type="match status" value="1"/>
</dbReference>
<comment type="similarity">
    <text evidence="8">Belongs to the methyl-accepting chemotaxis (MCP) protein family.</text>
</comment>
<feature type="domain" description="HAMP" evidence="12">
    <location>
        <begin position="342"/>
        <end position="390"/>
    </location>
</feature>